<reference evidence="3" key="1">
    <citation type="submission" date="2018-08" db="EMBL/GenBank/DDBJ databases">
        <authorList>
            <person name="Cornetti L."/>
        </authorList>
    </citation>
    <scope>NUCLEOTIDE SEQUENCE</scope>
    <source>
        <strain evidence="3">OM-SAIQ-clone2</strain>
    </source>
</reference>
<feature type="region of interest" description="Disordered" evidence="1">
    <location>
        <begin position="252"/>
        <end position="275"/>
    </location>
</feature>
<dbReference type="InterPro" id="IPR031866">
    <property type="entry name" value="DUF4758"/>
</dbReference>
<dbReference type="AlphaFoldDB" id="A0A4Y7LZE7"/>
<evidence type="ECO:0000256" key="1">
    <source>
        <dbReference type="SAM" id="MobiDB-lite"/>
    </source>
</evidence>
<evidence type="ECO:0000313" key="3">
    <source>
        <dbReference type="EMBL" id="SVE72773.1"/>
    </source>
</evidence>
<feature type="compositionally biased region" description="Basic and acidic residues" evidence="1">
    <location>
        <begin position="740"/>
        <end position="750"/>
    </location>
</feature>
<dbReference type="PANTHER" id="PTHR39072">
    <property type="entry name" value="RE48511P"/>
    <property type="match status" value="1"/>
</dbReference>
<accession>A0A4Y7LZE7</accession>
<evidence type="ECO:0000259" key="2">
    <source>
        <dbReference type="Pfam" id="PF15950"/>
    </source>
</evidence>
<sequence length="1008" mass="109023">MNITWLSAAAAKRKERASAASNAAVNDNGSAGRRVTPTSTKTVYGFLDFTTIVSDTMMIFKPSKTNGKPVISREKRDFVSYDDDVTAGNKGRSVHGAQQRSVLLNKAKNLAASRPKIEVSQPVLEASATVDLEDETRGRSGSVHGGGGRIKPSRPRPLPTEVNIEGSMLSFEEPSTHPPLRSKTPLSERLKPRRPSTLAEGSGSIVSSFSMIKSHVDVSSRVDIHIGGIPKVSGTPLSSKFLPKQVEVRMEMKLSPGRPSESTSERSLPPGQSLVSKTVGTRIQNGLTTIHETSVIGTTIDGQYAHFVQSTSTVFQEPAATASVQPPGRPGSVEVVTDLPSVNALTVSPGKPAKANPAKSATETTAAEDQAHFASLPSLESLFESVSNPIRSDDNLPKAESLVGRKKTTPVAVQEEEKSSTTTQKPPGNLERRAGLASPPRLRDSTQRPHRPEEQRWRYNPTPKPKVSIQRTSGSGSGSRFRDRLVAAATTNNPSRESEEDAQYSENPDIPDPTEVITLRVQSVTPEGYSNLYYEVATIKSPYIMRLGAVRNTRYVTLTRSYTRLITPTPPPASVATADPYNNYSELEPEVLLDPSQPLPDPENILATTTPYENILKESSDTATLPAIIVAATEVADEYTLRTVTETFSTTELTMKTSILPYLRAGTTSHMTLTQSYYITRVVVAVKTVPPEDLYQFIPSKTLTDISTNLQEAGSEHNVRLLPGELEFSENDEYSDQEDDGHRNEKRVPAPKDYPNSELSSIGQEFDLSSVDRPATQVDLEPSLVDAAAEFTTKAGTPPLPTNFQLEPSMGANGPAFPQQQETPVLSPEQLQQLALFRFMNPYAAAGLPFGYPGLPGYGAGGNANGGAQVITTSKPVVRTVDVIRTETVPIWDGVKTIYSTITRTKGTTVVTETEYGTATIAAPVNPLFPQQQFTVVSSPVVTEVTTTSTELRIYRIIFRAQTTYTTVTSTTVFPTMVTTYVSSTIPIQPTAFPGGLFPGSYPFAAFG</sequence>
<gene>
    <name evidence="3" type="primary">EOG090X017N</name>
</gene>
<proteinExistence type="evidence at transcript level"/>
<name>A0A4Y7LZE7_9CRUS</name>
<dbReference type="PANTHER" id="PTHR39072:SF3">
    <property type="entry name" value="RE48511P"/>
    <property type="match status" value="1"/>
</dbReference>
<feature type="region of interest" description="Disordered" evidence="1">
    <location>
        <begin position="390"/>
        <end position="513"/>
    </location>
</feature>
<feature type="compositionally biased region" description="Acidic residues" evidence="1">
    <location>
        <begin position="727"/>
        <end position="739"/>
    </location>
</feature>
<organism evidence="3">
    <name type="scientific">Ceriodaphnia reticulata</name>
    <dbReference type="NCBI Taxonomy" id="302197"/>
    <lineage>
        <taxon>Eukaryota</taxon>
        <taxon>Metazoa</taxon>
        <taxon>Ecdysozoa</taxon>
        <taxon>Arthropoda</taxon>
        <taxon>Crustacea</taxon>
        <taxon>Branchiopoda</taxon>
        <taxon>Diplostraca</taxon>
        <taxon>Cladocera</taxon>
        <taxon>Anomopoda</taxon>
        <taxon>Daphniidae</taxon>
        <taxon>Ceriodaphnia</taxon>
    </lineage>
</organism>
<feature type="domain" description="DUF4758" evidence="2">
    <location>
        <begin position="267"/>
        <end position="312"/>
    </location>
</feature>
<feature type="region of interest" description="Disordered" evidence="1">
    <location>
        <begin position="128"/>
        <end position="202"/>
    </location>
</feature>
<dbReference type="EMBL" id="LR003154">
    <property type="protein sequence ID" value="SVE72773.1"/>
    <property type="molecule type" value="mRNA"/>
</dbReference>
<feature type="region of interest" description="Disordered" evidence="1">
    <location>
        <begin position="726"/>
        <end position="760"/>
    </location>
</feature>
<feature type="region of interest" description="Disordered" evidence="1">
    <location>
        <begin position="344"/>
        <end position="366"/>
    </location>
</feature>
<dbReference type="Pfam" id="PF15950">
    <property type="entry name" value="DUF4758"/>
    <property type="match status" value="1"/>
</dbReference>
<feature type="compositionally biased region" description="Basic and acidic residues" evidence="1">
    <location>
        <begin position="441"/>
        <end position="457"/>
    </location>
</feature>
<protein>
    <submittedName>
        <fullName evidence="3">EOG090X017N</fullName>
    </submittedName>
</protein>